<dbReference type="AlphaFoldDB" id="A0AAQ3ULL0"/>
<organism evidence="1 2">
    <name type="scientific">Paspalum notatum var. saurae</name>
    <dbReference type="NCBI Taxonomy" id="547442"/>
    <lineage>
        <taxon>Eukaryota</taxon>
        <taxon>Viridiplantae</taxon>
        <taxon>Streptophyta</taxon>
        <taxon>Embryophyta</taxon>
        <taxon>Tracheophyta</taxon>
        <taxon>Spermatophyta</taxon>
        <taxon>Magnoliopsida</taxon>
        <taxon>Liliopsida</taxon>
        <taxon>Poales</taxon>
        <taxon>Poaceae</taxon>
        <taxon>PACMAD clade</taxon>
        <taxon>Panicoideae</taxon>
        <taxon>Andropogonodae</taxon>
        <taxon>Paspaleae</taxon>
        <taxon>Paspalinae</taxon>
        <taxon>Paspalum</taxon>
    </lineage>
</organism>
<keyword evidence="2" id="KW-1185">Reference proteome</keyword>
<protein>
    <submittedName>
        <fullName evidence="1">Uncharacterized protein</fullName>
    </submittedName>
</protein>
<dbReference type="EMBL" id="CP144752">
    <property type="protein sequence ID" value="WVZ91449.1"/>
    <property type="molecule type" value="Genomic_DNA"/>
</dbReference>
<sequence>MVGPSSAASWAEGRTDACMFGPSSAASWAEGDLVVAVTAARMGLGVIGGVEASGQVELWHVSPTPVLQEKNMARL</sequence>
<reference evidence="1 2" key="1">
    <citation type="submission" date="2024-02" db="EMBL/GenBank/DDBJ databases">
        <title>High-quality chromosome-scale genome assembly of Pensacola bahiagrass (Paspalum notatum Flugge var. saurae).</title>
        <authorList>
            <person name="Vega J.M."/>
            <person name="Podio M."/>
            <person name="Orjuela J."/>
            <person name="Siena L.A."/>
            <person name="Pessino S.C."/>
            <person name="Combes M.C."/>
            <person name="Mariac C."/>
            <person name="Albertini E."/>
            <person name="Pupilli F."/>
            <person name="Ortiz J.P.A."/>
            <person name="Leblanc O."/>
        </authorList>
    </citation>
    <scope>NUCLEOTIDE SEQUENCE [LARGE SCALE GENOMIC DNA]</scope>
    <source>
        <strain evidence="1">R1</strain>
        <tissue evidence="1">Leaf</tissue>
    </source>
</reference>
<gene>
    <name evidence="1" type="ORF">U9M48_037617</name>
</gene>
<evidence type="ECO:0000313" key="1">
    <source>
        <dbReference type="EMBL" id="WVZ91449.1"/>
    </source>
</evidence>
<accession>A0AAQ3ULL0</accession>
<name>A0AAQ3ULL0_PASNO</name>
<evidence type="ECO:0000313" key="2">
    <source>
        <dbReference type="Proteomes" id="UP001341281"/>
    </source>
</evidence>
<dbReference type="Proteomes" id="UP001341281">
    <property type="component" value="Chromosome 08"/>
</dbReference>
<proteinExistence type="predicted"/>